<dbReference type="EMBL" id="JARBDR010000917">
    <property type="protein sequence ID" value="KAJ8303181.1"/>
    <property type="molecule type" value="Genomic_DNA"/>
</dbReference>
<dbReference type="PANTHER" id="PTHR28574:SF1">
    <property type="entry name" value="RIKEN CDNA 6820408C15 GENE"/>
    <property type="match status" value="1"/>
</dbReference>
<name>A0ABQ9EFI2_TEGGR</name>
<dbReference type="Pfam" id="PF15397">
    <property type="entry name" value="DUF4618"/>
    <property type="match status" value="1"/>
</dbReference>
<gene>
    <name evidence="2" type="ORF">KUTeg_019577</name>
</gene>
<evidence type="ECO:0000313" key="3">
    <source>
        <dbReference type="Proteomes" id="UP001217089"/>
    </source>
</evidence>
<protein>
    <submittedName>
        <fullName evidence="2">Uncharacterized protein</fullName>
    </submittedName>
</protein>
<evidence type="ECO:0000313" key="2">
    <source>
        <dbReference type="EMBL" id="KAJ8303181.1"/>
    </source>
</evidence>
<reference evidence="2 3" key="1">
    <citation type="submission" date="2022-12" db="EMBL/GenBank/DDBJ databases">
        <title>Chromosome-level genome of Tegillarca granosa.</title>
        <authorList>
            <person name="Kim J."/>
        </authorList>
    </citation>
    <scope>NUCLEOTIDE SEQUENCE [LARGE SCALE GENOMIC DNA]</scope>
    <source>
        <strain evidence="2">Teg-2019</strain>
        <tissue evidence="2">Adductor muscle</tissue>
    </source>
</reference>
<keyword evidence="1" id="KW-0175">Coiled coil</keyword>
<evidence type="ECO:0000256" key="1">
    <source>
        <dbReference type="SAM" id="Coils"/>
    </source>
</evidence>
<dbReference type="Proteomes" id="UP001217089">
    <property type="component" value="Unassembled WGS sequence"/>
</dbReference>
<comment type="caution">
    <text evidence="2">The sequence shown here is derived from an EMBL/GenBank/DDBJ whole genome shotgun (WGS) entry which is preliminary data.</text>
</comment>
<feature type="coiled-coil region" evidence="1">
    <location>
        <begin position="108"/>
        <end position="192"/>
    </location>
</feature>
<accession>A0ABQ9EFI2</accession>
<dbReference type="InterPro" id="IPR029236">
    <property type="entry name" value="DUF4618"/>
</dbReference>
<proteinExistence type="predicted"/>
<sequence>MASGWGKRAASRIDRTQYSQDELLKSLGNQFNVDFSDYDQWKRRVKRPFPKKDGKAPTVGPRARSAELFRGNAPQTIREKKQAAKMAEIEKGKAEKIKIMEGGINTLSTNFSKEYQASQKELDEARERTESQMAVLEAQNAELDEKLKEKQEELHVLMSYKDKEYPVKAMKIATLQKEIQNLKITNQEDQEDLEHIINTELGKYEKERHKNISTITKLATEQAISLMHPSLKDMALQNMVMKKEIEFHIGEQEKLKRLICDLEHEVHTLLRDPKTNTRIQMFPEFFPTAEKCTPDMDVILDIPTQQWLPI</sequence>
<keyword evidence="3" id="KW-1185">Reference proteome</keyword>
<organism evidence="2 3">
    <name type="scientific">Tegillarca granosa</name>
    <name type="common">Malaysian cockle</name>
    <name type="synonym">Anadara granosa</name>
    <dbReference type="NCBI Taxonomy" id="220873"/>
    <lineage>
        <taxon>Eukaryota</taxon>
        <taxon>Metazoa</taxon>
        <taxon>Spiralia</taxon>
        <taxon>Lophotrochozoa</taxon>
        <taxon>Mollusca</taxon>
        <taxon>Bivalvia</taxon>
        <taxon>Autobranchia</taxon>
        <taxon>Pteriomorphia</taxon>
        <taxon>Arcoida</taxon>
        <taxon>Arcoidea</taxon>
        <taxon>Arcidae</taxon>
        <taxon>Tegillarca</taxon>
    </lineage>
</organism>
<dbReference type="PANTHER" id="PTHR28574">
    <property type="entry name" value="RIKEN CDNA 6820408C15"/>
    <property type="match status" value="1"/>
</dbReference>